<protein>
    <submittedName>
        <fullName evidence="2">Uncharacterized protein</fullName>
    </submittedName>
</protein>
<feature type="region of interest" description="Disordered" evidence="1">
    <location>
        <begin position="81"/>
        <end position="102"/>
    </location>
</feature>
<dbReference type="RefSeq" id="WP_266085771.1">
    <property type="nucleotide sequence ID" value="NZ_RKLV01000002.1"/>
</dbReference>
<dbReference type="Proteomes" id="UP001149411">
    <property type="component" value="Unassembled WGS sequence"/>
</dbReference>
<evidence type="ECO:0000256" key="1">
    <source>
        <dbReference type="SAM" id="MobiDB-lite"/>
    </source>
</evidence>
<dbReference type="AlphaFoldDB" id="A0A9Q4GIA2"/>
<keyword evidence="3" id="KW-1185">Reference proteome</keyword>
<name>A0A9Q4GIA2_9EURY</name>
<evidence type="ECO:0000313" key="2">
    <source>
        <dbReference type="EMBL" id="MCX2818106.1"/>
    </source>
</evidence>
<dbReference type="EMBL" id="RKLV01000002">
    <property type="protein sequence ID" value="MCX2818106.1"/>
    <property type="molecule type" value="Genomic_DNA"/>
</dbReference>
<comment type="caution">
    <text evidence="2">The sequence shown here is derived from an EMBL/GenBank/DDBJ whole genome shotgun (WGS) entry which is preliminary data.</text>
</comment>
<gene>
    <name evidence="2" type="ORF">EGH25_01890</name>
</gene>
<reference evidence="2" key="1">
    <citation type="submission" date="2022-09" db="EMBL/GenBank/DDBJ databases">
        <title>Haloadaptaus new haloarchaeum isolated from saline soil.</title>
        <authorList>
            <person name="Duran-Viseras A."/>
            <person name="Sanchez-Porro C."/>
            <person name="Ventosa A."/>
        </authorList>
    </citation>
    <scope>NUCLEOTIDE SEQUENCE</scope>
    <source>
        <strain evidence="2">F3-133</strain>
    </source>
</reference>
<evidence type="ECO:0000313" key="3">
    <source>
        <dbReference type="Proteomes" id="UP001149411"/>
    </source>
</evidence>
<organism evidence="2 3">
    <name type="scientific">Halorutilus salinus</name>
    <dbReference type="NCBI Taxonomy" id="2487751"/>
    <lineage>
        <taxon>Archaea</taxon>
        <taxon>Methanobacteriati</taxon>
        <taxon>Methanobacteriota</taxon>
        <taxon>Stenosarchaea group</taxon>
        <taxon>Halobacteria</taxon>
        <taxon>Halorutilales</taxon>
        <taxon>Halorutilaceae</taxon>
        <taxon>Halorutilus</taxon>
    </lineage>
</organism>
<proteinExistence type="predicted"/>
<sequence length="315" mass="33992">MTVTVRSIENRVEGLNITTEHGGGTGELLTGVSEGDAVTLEAVDEPDWRENGTGTYDADGDEIQVVAVLNDTRVIVVSHETDTVGDDPDNATQNTDDRNDGLRRGDVEVVNESFYVESPYGGEPAKPMQVINDGDGTVGGTVEVFEGDDRLYAAELRMASASTYTDAFEIGREGEYEVRVNTDSDKATGTWRVREGYPRLVVLLDQPKVVSVATRGYVEVTAHGSAPEDAQTVTSDELAKYEPVYGIVVEYHRCRLETDDEDCEGGGEVAGDDWVNATDAVDELPLYNGEGGLSGVYVEHEGEIYSFGITTQLSG</sequence>
<accession>A0A9Q4GIA2</accession>